<keyword evidence="4" id="KW-0949">S-adenosyl-L-methionine</keyword>
<dbReference type="GeneID" id="22577356"/>
<dbReference type="PANTHER" id="PTHR13563">
    <property type="entry name" value="TRNA (GUANINE-9-) METHYLTRANSFERASE"/>
    <property type="match status" value="1"/>
</dbReference>
<dbReference type="EMBL" id="CP009399">
    <property type="protein sequence ID" value="AIO00525.1"/>
    <property type="molecule type" value="Genomic_DNA"/>
</dbReference>
<dbReference type="EC" id="2.1.1.221" evidence="1"/>
<comment type="catalytic activity">
    <reaction evidence="5">
        <text>guanosine(9) in tRNA + S-adenosyl-L-methionine = N(1)-methylguanosine(9) in tRNA + S-adenosyl-L-homocysteine + H(+)</text>
        <dbReference type="Rhea" id="RHEA:43156"/>
        <dbReference type="Rhea" id="RHEA-COMP:10367"/>
        <dbReference type="Rhea" id="RHEA-COMP:10368"/>
        <dbReference type="ChEBI" id="CHEBI:15378"/>
        <dbReference type="ChEBI" id="CHEBI:57856"/>
        <dbReference type="ChEBI" id="CHEBI:59789"/>
        <dbReference type="ChEBI" id="CHEBI:73542"/>
        <dbReference type="ChEBI" id="CHEBI:74269"/>
        <dbReference type="EC" id="2.1.1.221"/>
    </reaction>
</comment>
<dbReference type="InterPro" id="IPR038459">
    <property type="entry name" value="MT_TRM10-typ_sf"/>
</dbReference>
<evidence type="ECO:0000259" key="7">
    <source>
        <dbReference type="PROSITE" id="PS51675"/>
    </source>
</evidence>
<keyword evidence="9" id="KW-1185">Reference proteome</keyword>
<name>A0A088RYZ0_LEIPA</name>
<dbReference type="InterPro" id="IPR028564">
    <property type="entry name" value="MT_TRM10-typ"/>
</dbReference>
<feature type="compositionally biased region" description="Polar residues" evidence="6">
    <location>
        <begin position="364"/>
        <end position="374"/>
    </location>
</feature>
<dbReference type="CDD" id="cd18089">
    <property type="entry name" value="SPOUT_Trm10-like"/>
    <property type="match status" value="1"/>
</dbReference>
<dbReference type="VEuPathDB" id="TriTrypDB:LPAL13_300035000"/>
<evidence type="ECO:0000256" key="1">
    <source>
        <dbReference type="ARBA" id="ARBA00012797"/>
    </source>
</evidence>
<dbReference type="VEuPathDB" id="TriTrypDB:LPMP_303030"/>
<proteinExistence type="predicted"/>
<dbReference type="GO" id="GO:0052905">
    <property type="term" value="F:tRNA (guanosine(9)-N1)-methyltransferase activity"/>
    <property type="evidence" value="ECO:0007669"/>
    <property type="project" value="UniProtKB-EC"/>
</dbReference>
<feature type="compositionally biased region" description="Basic residues" evidence="6">
    <location>
        <begin position="329"/>
        <end position="343"/>
    </location>
</feature>
<dbReference type="InterPro" id="IPR007356">
    <property type="entry name" value="tRNA_m1G_MeTrfase_euk"/>
</dbReference>
<evidence type="ECO:0000256" key="5">
    <source>
        <dbReference type="ARBA" id="ARBA00048434"/>
    </source>
</evidence>
<sequence length="382" mass="42377">MSRAAAAAATSPAMPCVSSSSLTSDIDAHIPNAHDARDGVTEASHSTLAEPRRQRKLWTEDEKRRFWRQKKLKKRERRKAVAADRQKAQQELWEHLSEEEKEARRTEATLLHERRRQAEAALVSRCEAQLANPHVPAIVFDLSFAWCMTVANTKSTVSQVKFSYSALRTAGFPFRPIITSLMGKEASDTEHDVTAQAAVLQTLENFEGFRRFPPVVTQAQHWSVLFEPNQVVFLTADAPDALTSIDPGTAYIVGAFVDHNAHKGLSYASAQRHGVRTARLPIRESVVLGNRCKVLTINHVVEVLIQYEHLRAAGTPDWAQAIDNALPTRRTRQVMKGRRKRRRVGEAGSDEERDDGDEGSDGDNSNCTPVNASDSPAADGCP</sequence>
<feature type="compositionally biased region" description="Acidic residues" evidence="6">
    <location>
        <begin position="348"/>
        <end position="361"/>
    </location>
</feature>
<dbReference type="Proteomes" id="UP000063063">
    <property type="component" value="Chromosome 30"/>
</dbReference>
<evidence type="ECO:0000313" key="8">
    <source>
        <dbReference type="EMBL" id="AIO00525.1"/>
    </source>
</evidence>
<feature type="region of interest" description="Disordered" evidence="6">
    <location>
        <begin position="329"/>
        <end position="382"/>
    </location>
</feature>
<gene>
    <name evidence="8" type="ORF">LPMP_303030</name>
</gene>
<dbReference type="PROSITE" id="PS51675">
    <property type="entry name" value="SAM_MT_TRM10"/>
    <property type="match status" value="1"/>
</dbReference>
<evidence type="ECO:0000256" key="4">
    <source>
        <dbReference type="ARBA" id="ARBA00022691"/>
    </source>
</evidence>
<evidence type="ECO:0000256" key="2">
    <source>
        <dbReference type="ARBA" id="ARBA00022603"/>
    </source>
</evidence>
<protein>
    <recommendedName>
        <fullName evidence="1">tRNA (guanine(9)-N(1))-methyltransferase</fullName>
        <ecNumber evidence="1">2.1.1.221</ecNumber>
    </recommendedName>
</protein>
<evidence type="ECO:0000256" key="6">
    <source>
        <dbReference type="SAM" id="MobiDB-lite"/>
    </source>
</evidence>
<dbReference type="FunFam" id="3.40.1280.30:FF:000011">
    <property type="entry name" value="tRNA (Guanine-1)-methyltransferase, putative"/>
    <property type="match status" value="1"/>
</dbReference>
<feature type="region of interest" description="Disordered" evidence="6">
    <location>
        <begin position="1"/>
        <end position="21"/>
    </location>
</feature>
<dbReference type="GO" id="GO:0000049">
    <property type="term" value="F:tRNA binding"/>
    <property type="evidence" value="ECO:0007669"/>
    <property type="project" value="TreeGrafter"/>
</dbReference>
<dbReference type="RefSeq" id="XP_010701325.1">
    <property type="nucleotide sequence ID" value="XM_010703023.1"/>
</dbReference>
<feature type="domain" description="SAM-dependent MTase TRM10-type" evidence="7">
    <location>
        <begin position="113"/>
        <end position="333"/>
    </location>
</feature>
<dbReference type="GO" id="GO:0002939">
    <property type="term" value="P:tRNA N1-guanine methylation"/>
    <property type="evidence" value="ECO:0007669"/>
    <property type="project" value="TreeGrafter"/>
</dbReference>
<reference evidence="8 9" key="1">
    <citation type="journal article" date="2015" name="Sci. Rep.">
        <title>The genome of Leishmania panamensis: insights into genomics of the L. (Viannia) subgenus.</title>
        <authorList>
            <person name="Llanes A."/>
            <person name="Restrepo C.M."/>
            <person name="Vecchio G.D."/>
            <person name="Anguizola F.J."/>
            <person name="Lleonart R."/>
        </authorList>
    </citation>
    <scope>NUCLEOTIDE SEQUENCE [LARGE SCALE GENOMIC DNA]</scope>
    <source>
        <strain evidence="8 9">MHOM/PA/94/PSC-1</strain>
    </source>
</reference>
<organism evidence="8 9">
    <name type="scientific">Leishmania panamensis</name>
    <dbReference type="NCBI Taxonomy" id="5679"/>
    <lineage>
        <taxon>Eukaryota</taxon>
        <taxon>Discoba</taxon>
        <taxon>Euglenozoa</taxon>
        <taxon>Kinetoplastea</taxon>
        <taxon>Metakinetoplastina</taxon>
        <taxon>Trypanosomatida</taxon>
        <taxon>Trypanosomatidae</taxon>
        <taxon>Leishmaniinae</taxon>
        <taxon>Leishmania</taxon>
        <taxon>Leishmania guyanensis species complex</taxon>
    </lineage>
</organism>
<keyword evidence="2" id="KW-0489">Methyltransferase</keyword>
<keyword evidence="3" id="KW-0808">Transferase</keyword>
<dbReference type="KEGG" id="lpan:LPMP_303030"/>
<accession>A0A088RYZ0</accession>
<dbReference type="Gene3D" id="3.40.1280.30">
    <property type="match status" value="1"/>
</dbReference>
<evidence type="ECO:0000313" key="9">
    <source>
        <dbReference type="Proteomes" id="UP000063063"/>
    </source>
</evidence>
<dbReference type="PANTHER" id="PTHR13563:SF13">
    <property type="entry name" value="TRNA METHYLTRANSFERASE 10 HOMOLOG A"/>
    <property type="match status" value="1"/>
</dbReference>
<dbReference type="GO" id="GO:0005634">
    <property type="term" value="C:nucleus"/>
    <property type="evidence" value="ECO:0007669"/>
    <property type="project" value="TreeGrafter"/>
</dbReference>
<evidence type="ECO:0000256" key="3">
    <source>
        <dbReference type="ARBA" id="ARBA00022679"/>
    </source>
</evidence>
<dbReference type="eggNOG" id="KOG2967">
    <property type="taxonomic scope" value="Eukaryota"/>
</dbReference>
<dbReference type="OrthoDB" id="278300at2759"/>
<dbReference type="AlphaFoldDB" id="A0A088RYZ0"/>